<evidence type="ECO:0000256" key="5">
    <source>
        <dbReference type="ARBA" id="ARBA00022825"/>
    </source>
</evidence>
<sequence>MMSKLIKLLARNRRPTERPRALETSGDETTIYLYDAIVADDDTAEWWGGVSAQSLVPQIRGIQGGTVNLRINSPGGDVFAAQSIVAAIRDTGAKVIAHIDGVAASAATVIASAADEVVMSDGAMYMIHCAWTVAIGNAEDLTATADLLDKTDGVIASQYAKRSGKSVDDMKAYMSAETWFTAQEAVDVGLVDRIAENAPKAQASWDLSAYANAPKPSASAAPEPPIDAITAEHRERQQQRLRMLNRLNHQ</sequence>
<evidence type="ECO:0000256" key="3">
    <source>
        <dbReference type="ARBA" id="ARBA00022670"/>
    </source>
</evidence>
<comment type="similarity">
    <text evidence="1 6">Belongs to the peptidase S14 family.</text>
</comment>
<evidence type="ECO:0000256" key="6">
    <source>
        <dbReference type="RuleBase" id="RU003567"/>
    </source>
</evidence>
<dbReference type="Proteomes" id="UP001386437">
    <property type="component" value="Unassembled WGS sequence"/>
</dbReference>
<proteinExistence type="inferred from homology"/>
<keyword evidence="2" id="KW-0963">Cytoplasm</keyword>
<dbReference type="Pfam" id="PF00574">
    <property type="entry name" value="CLP_protease"/>
    <property type="match status" value="1"/>
</dbReference>
<dbReference type="GO" id="GO:0008233">
    <property type="term" value="F:peptidase activity"/>
    <property type="evidence" value="ECO:0007669"/>
    <property type="project" value="UniProtKB-KW"/>
</dbReference>
<protein>
    <recommendedName>
        <fullName evidence="6">ATP-dependent Clp protease proteolytic subunit</fullName>
    </recommendedName>
</protein>
<accession>A0ABU8IS51</accession>
<dbReference type="NCBIfam" id="NF045542">
    <property type="entry name" value="Clp_rel_HeadMat"/>
    <property type="match status" value="1"/>
</dbReference>
<dbReference type="EMBL" id="JACFYJ010000019">
    <property type="protein sequence ID" value="MEI5998242.1"/>
    <property type="molecule type" value="Genomic_DNA"/>
</dbReference>
<evidence type="ECO:0000313" key="8">
    <source>
        <dbReference type="Proteomes" id="UP001386437"/>
    </source>
</evidence>
<keyword evidence="4" id="KW-0378">Hydrolase</keyword>
<keyword evidence="8" id="KW-1185">Reference proteome</keyword>
<dbReference type="PANTHER" id="PTHR10381">
    <property type="entry name" value="ATP-DEPENDENT CLP PROTEASE PROTEOLYTIC SUBUNIT"/>
    <property type="match status" value="1"/>
</dbReference>
<name>A0ABU8IS51_9BURK</name>
<keyword evidence="5" id="KW-0720">Serine protease</keyword>
<dbReference type="PRINTS" id="PR00127">
    <property type="entry name" value="CLPPROTEASEP"/>
</dbReference>
<dbReference type="InterPro" id="IPR023562">
    <property type="entry name" value="ClpP/TepA"/>
</dbReference>
<dbReference type="InterPro" id="IPR001907">
    <property type="entry name" value="ClpP"/>
</dbReference>
<dbReference type="GO" id="GO:0006508">
    <property type="term" value="P:proteolysis"/>
    <property type="evidence" value="ECO:0007669"/>
    <property type="project" value="UniProtKB-KW"/>
</dbReference>
<comment type="caution">
    <text evidence="7">The sequence shown here is derived from an EMBL/GenBank/DDBJ whole genome shotgun (WGS) entry which is preliminary data.</text>
</comment>
<keyword evidence="3 7" id="KW-0645">Protease</keyword>
<reference evidence="7 8" key="1">
    <citation type="journal article" date="2022" name="Arch. Microbiol.">
        <title>Paraburkholderia bengalensis sp. nov. isolated from roots of Oryza sativa, IR64.</title>
        <authorList>
            <person name="Nag P."/>
            <person name="Mondal N."/>
            <person name="Sarkar J."/>
            <person name="Das S."/>
        </authorList>
    </citation>
    <scope>NUCLEOTIDE SEQUENCE [LARGE SCALE GENOMIC DNA]</scope>
    <source>
        <strain evidence="7 8">IR64_4_BI</strain>
    </source>
</reference>
<dbReference type="InterPro" id="IPR029045">
    <property type="entry name" value="ClpP/crotonase-like_dom_sf"/>
</dbReference>
<evidence type="ECO:0000256" key="2">
    <source>
        <dbReference type="ARBA" id="ARBA00022490"/>
    </source>
</evidence>
<evidence type="ECO:0000313" key="7">
    <source>
        <dbReference type="EMBL" id="MEI5998242.1"/>
    </source>
</evidence>
<gene>
    <name evidence="7" type="ORF">H3V53_13815</name>
</gene>
<dbReference type="SUPFAM" id="SSF52096">
    <property type="entry name" value="ClpP/crotonase"/>
    <property type="match status" value="1"/>
</dbReference>
<evidence type="ECO:0000256" key="1">
    <source>
        <dbReference type="ARBA" id="ARBA00007039"/>
    </source>
</evidence>
<dbReference type="PANTHER" id="PTHR10381:SF70">
    <property type="entry name" value="ATP-DEPENDENT CLP PROTEASE PROTEOLYTIC SUBUNIT"/>
    <property type="match status" value="1"/>
</dbReference>
<organism evidence="7 8">
    <name type="scientific">Paraburkholderia bengalensis</name>
    <dbReference type="NCBI Taxonomy" id="2747562"/>
    <lineage>
        <taxon>Bacteria</taxon>
        <taxon>Pseudomonadati</taxon>
        <taxon>Pseudomonadota</taxon>
        <taxon>Betaproteobacteria</taxon>
        <taxon>Burkholderiales</taxon>
        <taxon>Burkholderiaceae</taxon>
        <taxon>Paraburkholderia</taxon>
    </lineage>
</organism>
<dbReference type="Gene3D" id="3.90.226.10">
    <property type="entry name" value="2-enoyl-CoA Hydratase, Chain A, domain 1"/>
    <property type="match status" value="1"/>
</dbReference>
<dbReference type="CDD" id="cd07016">
    <property type="entry name" value="S14_ClpP_1"/>
    <property type="match status" value="1"/>
</dbReference>
<evidence type="ECO:0000256" key="4">
    <source>
        <dbReference type="ARBA" id="ARBA00022801"/>
    </source>
</evidence>